<comment type="caution">
    <text evidence="7">The sequence shown here is derived from an EMBL/GenBank/DDBJ whole genome shotgun (WGS) entry which is preliminary data.</text>
</comment>
<keyword evidence="8" id="KW-1185">Reference proteome</keyword>
<dbReference type="Pfam" id="PF00092">
    <property type="entry name" value="VWA"/>
    <property type="match status" value="1"/>
</dbReference>
<keyword evidence="1" id="KW-1003">Cell membrane</keyword>
<evidence type="ECO:0000313" key="7">
    <source>
        <dbReference type="EMBL" id="OHX67126.1"/>
    </source>
</evidence>
<feature type="transmembrane region" description="Helical" evidence="5">
    <location>
        <begin position="26"/>
        <end position="43"/>
    </location>
</feature>
<protein>
    <recommendedName>
        <fullName evidence="6">VWFA domain-containing protein</fullName>
    </recommendedName>
</protein>
<dbReference type="PANTHER" id="PTHR22550:SF5">
    <property type="entry name" value="LEUCINE ZIPPER PROTEIN 4"/>
    <property type="match status" value="1"/>
</dbReference>
<dbReference type="InterPro" id="IPR050768">
    <property type="entry name" value="UPF0353/GerABKA_families"/>
</dbReference>
<dbReference type="SMART" id="SM00327">
    <property type="entry name" value="VWA"/>
    <property type="match status" value="1"/>
</dbReference>
<evidence type="ECO:0000256" key="5">
    <source>
        <dbReference type="SAM" id="Phobius"/>
    </source>
</evidence>
<evidence type="ECO:0000313" key="8">
    <source>
        <dbReference type="Proteomes" id="UP000179797"/>
    </source>
</evidence>
<evidence type="ECO:0000256" key="2">
    <source>
        <dbReference type="ARBA" id="ARBA00022692"/>
    </source>
</evidence>
<gene>
    <name evidence="7" type="ORF">NH26_12620</name>
</gene>
<dbReference type="InterPro" id="IPR033881">
    <property type="entry name" value="vWA_BatA_type"/>
</dbReference>
<evidence type="ECO:0000256" key="4">
    <source>
        <dbReference type="ARBA" id="ARBA00023136"/>
    </source>
</evidence>
<sequence length="344" mass="39366">MYEDILSLHWFKPSTLANFDWEHFDYLYLILVIPILFLLRWLLRYRVRQKLDVALPEGRLQADWSTFLRFIPPFMLSIGLALMIVALARPQKTNEQVEKWSEGIDIMLILDISHSMKIEDFVPNRMEAAKKVATKFIDGRVQDRIGLVIFSGEAISYAPLTTDYTLLKDLVTDIDFNMIKKNGTAIGLALGVAINRMRESTAKSKVAILLSDGENTAGSIDPKTAAELAYGYGVKVYTIGVGKEGRVPYGTDMFGVPKYIEQHLDETALRDIARIGKGKYFRATNNKALAKIFDQIDNYEKAEIKETRYKDTKDYYQVYLIYGMIFFLIWMALKSTFLTNALED</sequence>
<dbReference type="InterPro" id="IPR036465">
    <property type="entry name" value="vWFA_dom_sf"/>
</dbReference>
<dbReference type="AlphaFoldDB" id="A0A1S1Z1I0"/>
<accession>A0A1S1Z1I0</accession>
<keyword evidence="2 5" id="KW-0812">Transmembrane</keyword>
<organism evidence="7 8">
    <name type="scientific">Flammeovirga pacifica</name>
    <dbReference type="NCBI Taxonomy" id="915059"/>
    <lineage>
        <taxon>Bacteria</taxon>
        <taxon>Pseudomonadati</taxon>
        <taxon>Bacteroidota</taxon>
        <taxon>Cytophagia</taxon>
        <taxon>Cytophagales</taxon>
        <taxon>Flammeovirgaceae</taxon>
        <taxon>Flammeovirga</taxon>
    </lineage>
</organism>
<dbReference type="PANTHER" id="PTHR22550">
    <property type="entry name" value="SPORE GERMINATION PROTEIN"/>
    <property type="match status" value="1"/>
</dbReference>
<dbReference type="Gene3D" id="3.40.50.410">
    <property type="entry name" value="von Willebrand factor, type A domain"/>
    <property type="match status" value="1"/>
</dbReference>
<evidence type="ECO:0000256" key="3">
    <source>
        <dbReference type="ARBA" id="ARBA00022989"/>
    </source>
</evidence>
<dbReference type="Proteomes" id="UP000179797">
    <property type="component" value="Unassembled WGS sequence"/>
</dbReference>
<reference evidence="7 8" key="1">
    <citation type="journal article" date="2012" name="Int. J. Syst. Evol. Microbiol.">
        <title>Flammeovirga pacifica sp. nov., isolated from deep-sea sediment.</title>
        <authorList>
            <person name="Xu H."/>
            <person name="Fu Y."/>
            <person name="Yang N."/>
            <person name="Ding Z."/>
            <person name="Lai Q."/>
            <person name="Zeng R."/>
        </authorList>
    </citation>
    <scope>NUCLEOTIDE SEQUENCE [LARGE SCALE GENOMIC DNA]</scope>
    <source>
        <strain evidence="8">DSM 24597 / LMG 26175 / WPAGA1</strain>
    </source>
</reference>
<dbReference type="STRING" id="915059.NH26_12620"/>
<dbReference type="CDD" id="cd01467">
    <property type="entry name" value="vWA_BatA_type"/>
    <property type="match status" value="1"/>
</dbReference>
<dbReference type="InterPro" id="IPR002035">
    <property type="entry name" value="VWF_A"/>
</dbReference>
<dbReference type="PROSITE" id="PS50234">
    <property type="entry name" value="VWFA"/>
    <property type="match status" value="1"/>
</dbReference>
<proteinExistence type="predicted"/>
<evidence type="ECO:0000259" key="6">
    <source>
        <dbReference type="PROSITE" id="PS50234"/>
    </source>
</evidence>
<keyword evidence="3 5" id="KW-1133">Transmembrane helix</keyword>
<feature type="transmembrane region" description="Helical" evidence="5">
    <location>
        <begin position="315"/>
        <end position="333"/>
    </location>
</feature>
<dbReference type="EMBL" id="JRYR02000001">
    <property type="protein sequence ID" value="OHX67126.1"/>
    <property type="molecule type" value="Genomic_DNA"/>
</dbReference>
<dbReference type="SUPFAM" id="SSF53300">
    <property type="entry name" value="vWA-like"/>
    <property type="match status" value="1"/>
</dbReference>
<dbReference type="RefSeq" id="WP_044225901.1">
    <property type="nucleotide sequence ID" value="NZ_JRYR02000001.1"/>
</dbReference>
<dbReference type="OrthoDB" id="6206554at2"/>
<evidence type="ECO:0000256" key="1">
    <source>
        <dbReference type="ARBA" id="ARBA00022475"/>
    </source>
</evidence>
<name>A0A1S1Z1I0_FLAPC</name>
<feature type="domain" description="VWFA" evidence="6">
    <location>
        <begin position="105"/>
        <end position="296"/>
    </location>
</feature>
<keyword evidence="4 5" id="KW-0472">Membrane</keyword>